<evidence type="ECO:0000256" key="4">
    <source>
        <dbReference type="ARBA" id="ARBA00023125"/>
    </source>
</evidence>
<evidence type="ECO:0000259" key="6">
    <source>
        <dbReference type="SMART" id="SM00421"/>
    </source>
</evidence>
<dbReference type="Pfam" id="PF08281">
    <property type="entry name" value="Sigma70_r4_2"/>
    <property type="match status" value="1"/>
</dbReference>
<keyword evidence="8" id="KW-1185">Reference proteome</keyword>
<comment type="caution">
    <text evidence="7">The sequence shown here is derived from an EMBL/GenBank/DDBJ whole genome shotgun (WGS) entry which is preliminary data.</text>
</comment>
<feature type="domain" description="HTH luxR-type" evidence="6">
    <location>
        <begin position="110"/>
        <end position="168"/>
    </location>
</feature>
<dbReference type="InterPro" id="IPR039425">
    <property type="entry name" value="RNA_pol_sigma-70-like"/>
</dbReference>
<name>A0ABV9VN94_9ACTN</name>
<dbReference type="InterPro" id="IPR014284">
    <property type="entry name" value="RNA_pol_sigma-70_dom"/>
</dbReference>
<evidence type="ECO:0000256" key="1">
    <source>
        <dbReference type="ARBA" id="ARBA00010641"/>
    </source>
</evidence>
<proteinExistence type="inferred from homology"/>
<dbReference type="PANTHER" id="PTHR43133">
    <property type="entry name" value="RNA POLYMERASE ECF-TYPE SIGMA FACTO"/>
    <property type="match status" value="1"/>
</dbReference>
<dbReference type="RefSeq" id="WP_380113772.1">
    <property type="nucleotide sequence ID" value="NZ_JBHSIU010000010.1"/>
</dbReference>
<dbReference type="SUPFAM" id="SSF88659">
    <property type="entry name" value="Sigma3 and sigma4 domains of RNA polymerase sigma factors"/>
    <property type="match status" value="1"/>
</dbReference>
<dbReference type="SMART" id="SM00421">
    <property type="entry name" value="HTH_LUXR"/>
    <property type="match status" value="1"/>
</dbReference>
<dbReference type="InterPro" id="IPR014325">
    <property type="entry name" value="RNA_pol_sigma-E_actinobac"/>
</dbReference>
<protein>
    <submittedName>
        <fullName evidence="7">SigE family RNA polymerase sigma factor</fullName>
    </submittedName>
</protein>
<accession>A0ABV9VN94</accession>
<sequence length="176" mass="19645">MQPPDDDAFASFMYAASPRLYRVAYLLAGDAAQAEELTQQTLVRTYTAWARIDAGDAYGYARRILVNLHNDWWRRRFLRERPVAAVPEPRRAERDPADAVVARQSVAQALQGLTRRERAAVVCRFYLDLTEQQTADELGVAIGTVKSTTARALRKLRIDPALHAVTAVDTDTKGAS</sequence>
<dbReference type="Pfam" id="PF04542">
    <property type="entry name" value="Sigma70_r2"/>
    <property type="match status" value="1"/>
</dbReference>
<dbReference type="InterPro" id="IPR007627">
    <property type="entry name" value="RNA_pol_sigma70_r2"/>
</dbReference>
<dbReference type="CDD" id="cd06171">
    <property type="entry name" value="Sigma70_r4"/>
    <property type="match status" value="1"/>
</dbReference>
<reference evidence="8" key="1">
    <citation type="journal article" date="2019" name="Int. J. Syst. Evol. Microbiol.">
        <title>The Global Catalogue of Microorganisms (GCM) 10K type strain sequencing project: providing services to taxonomists for standard genome sequencing and annotation.</title>
        <authorList>
            <consortium name="The Broad Institute Genomics Platform"/>
            <consortium name="The Broad Institute Genome Sequencing Center for Infectious Disease"/>
            <person name="Wu L."/>
            <person name="Ma J."/>
        </authorList>
    </citation>
    <scope>NUCLEOTIDE SEQUENCE [LARGE SCALE GENOMIC DNA]</scope>
    <source>
        <strain evidence="8">CGMCC 4.7152</strain>
    </source>
</reference>
<dbReference type="Gene3D" id="1.10.1740.10">
    <property type="match status" value="1"/>
</dbReference>
<evidence type="ECO:0000256" key="2">
    <source>
        <dbReference type="ARBA" id="ARBA00023015"/>
    </source>
</evidence>
<gene>
    <name evidence="7" type="ORF">ACFPIJ_06870</name>
</gene>
<comment type="similarity">
    <text evidence="1">Belongs to the sigma-70 factor family. ECF subfamily.</text>
</comment>
<evidence type="ECO:0000256" key="5">
    <source>
        <dbReference type="ARBA" id="ARBA00023163"/>
    </source>
</evidence>
<evidence type="ECO:0000313" key="7">
    <source>
        <dbReference type="EMBL" id="MFC4997544.1"/>
    </source>
</evidence>
<keyword evidence="4" id="KW-0238">DNA-binding</keyword>
<dbReference type="SUPFAM" id="SSF88946">
    <property type="entry name" value="Sigma2 domain of RNA polymerase sigma factors"/>
    <property type="match status" value="1"/>
</dbReference>
<dbReference type="EMBL" id="JBHSIU010000010">
    <property type="protein sequence ID" value="MFC4997544.1"/>
    <property type="molecule type" value="Genomic_DNA"/>
</dbReference>
<keyword evidence="3" id="KW-0731">Sigma factor</keyword>
<evidence type="ECO:0000313" key="8">
    <source>
        <dbReference type="Proteomes" id="UP001595912"/>
    </source>
</evidence>
<dbReference type="Proteomes" id="UP001595912">
    <property type="component" value="Unassembled WGS sequence"/>
</dbReference>
<dbReference type="InterPro" id="IPR013249">
    <property type="entry name" value="RNA_pol_sigma70_r4_t2"/>
</dbReference>
<dbReference type="InterPro" id="IPR000792">
    <property type="entry name" value="Tscrpt_reg_LuxR_C"/>
</dbReference>
<dbReference type="InterPro" id="IPR013324">
    <property type="entry name" value="RNA_pol_sigma_r3/r4-like"/>
</dbReference>
<keyword evidence="5" id="KW-0804">Transcription</keyword>
<keyword evidence="2" id="KW-0805">Transcription regulation</keyword>
<organism evidence="7 8">
    <name type="scientific">Dactylosporangium cerinum</name>
    <dbReference type="NCBI Taxonomy" id="1434730"/>
    <lineage>
        <taxon>Bacteria</taxon>
        <taxon>Bacillati</taxon>
        <taxon>Actinomycetota</taxon>
        <taxon>Actinomycetes</taxon>
        <taxon>Micromonosporales</taxon>
        <taxon>Micromonosporaceae</taxon>
        <taxon>Dactylosporangium</taxon>
    </lineage>
</organism>
<dbReference type="NCBIfam" id="TIGR02983">
    <property type="entry name" value="SigE-fam_strep"/>
    <property type="match status" value="1"/>
</dbReference>
<evidence type="ECO:0000256" key="3">
    <source>
        <dbReference type="ARBA" id="ARBA00023082"/>
    </source>
</evidence>
<dbReference type="InterPro" id="IPR036388">
    <property type="entry name" value="WH-like_DNA-bd_sf"/>
</dbReference>
<dbReference type="InterPro" id="IPR013325">
    <property type="entry name" value="RNA_pol_sigma_r2"/>
</dbReference>
<dbReference type="PANTHER" id="PTHR43133:SF50">
    <property type="entry name" value="ECF RNA POLYMERASE SIGMA FACTOR SIGM"/>
    <property type="match status" value="1"/>
</dbReference>
<dbReference type="Gene3D" id="1.10.10.10">
    <property type="entry name" value="Winged helix-like DNA-binding domain superfamily/Winged helix DNA-binding domain"/>
    <property type="match status" value="1"/>
</dbReference>
<dbReference type="NCBIfam" id="TIGR02937">
    <property type="entry name" value="sigma70-ECF"/>
    <property type="match status" value="1"/>
</dbReference>